<feature type="compositionally biased region" description="Polar residues" evidence="1">
    <location>
        <begin position="130"/>
        <end position="141"/>
    </location>
</feature>
<dbReference type="InterPro" id="IPR007630">
    <property type="entry name" value="RNA_pol_sigma70_r4"/>
</dbReference>
<dbReference type="Pfam" id="PF01381">
    <property type="entry name" value="HTH_3"/>
    <property type="match status" value="1"/>
</dbReference>
<dbReference type="PROSITE" id="PS50943">
    <property type="entry name" value="HTH_CROC1"/>
    <property type="match status" value="1"/>
</dbReference>
<dbReference type="Pfam" id="PF04545">
    <property type="entry name" value="Sigma70_r4"/>
    <property type="match status" value="1"/>
</dbReference>
<dbReference type="SMART" id="SM00530">
    <property type="entry name" value="HTH_XRE"/>
    <property type="match status" value="1"/>
</dbReference>
<dbReference type="SUPFAM" id="SSF88659">
    <property type="entry name" value="Sigma3 and sigma4 domains of RNA polymerase sigma factors"/>
    <property type="match status" value="1"/>
</dbReference>
<evidence type="ECO:0000313" key="3">
    <source>
        <dbReference type="EMBL" id="NYE57139.1"/>
    </source>
</evidence>
<evidence type="ECO:0000313" key="4">
    <source>
        <dbReference type="Proteomes" id="UP000604066"/>
    </source>
</evidence>
<feature type="region of interest" description="Disordered" evidence="1">
    <location>
        <begin position="123"/>
        <end position="143"/>
    </location>
</feature>
<gene>
    <name evidence="3" type="ORF">HDG70_000845</name>
</gene>
<dbReference type="InterPro" id="IPR013324">
    <property type="entry name" value="RNA_pol_sigma_r3/r4-like"/>
</dbReference>
<comment type="caution">
    <text evidence="3">The sequence shown here is derived from an EMBL/GenBank/DDBJ whole genome shotgun (WGS) entry which is preliminary data.</text>
</comment>
<dbReference type="InterPro" id="IPR036388">
    <property type="entry name" value="WH-like_DNA-bd_sf"/>
</dbReference>
<accession>A0ABX2R7J2</accession>
<dbReference type="InterPro" id="IPR001387">
    <property type="entry name" value="Cro/C1-type_HTH"/>
</dbReference>
<dbReference type="RefSeq" id="WP_084138880.1">
    <property type="nucleotide sequence ID" value="NZ_ATYG01000021.1"/>
</dbReference>
<proteinExistence type="predicted"/>
<dbReference type="CDD" id="cd00093">
    <property type="entry name" value="HTH_XRE"/>
    <property type="match status" value="1"/>
</dbReference>
<dbReference type="EMBL" id="JACCBS010000001">
    <property type="protein sequence ID" value="NYE57139.1"/>
    <property type="molecule type" value="Genomic_DNA"/>
</dbReference>
<dbReference type="Gene3D" id="1.10.260.40">
    <property type="entry name" value="lambda repressor-like DNA-binding domains"/>
    <property type="match status" value="1"/>
</dbReference>
<dbReference type="Proteomes" id="UP000604066">
    <property type="component" value="Unassembled WGS sequence"/>
</dbReference>
<dbReference type="InterPro" id="IPR010982">
    <property type="entry name" value="Lambda_DNA-bd_dom_sf"/>
</dbReference>
<dbReference type="Gene3D" id="1.10.10.10">
    <property type="entry name" value="Winged helix-like DNA-binding domain superfamily/Winged helix DNA-binding domain"/>
    <property type="match status" value="1"/>
</dbReference>
<dbReference type="SUPFAM" id="SSF47413">
    <property type="entry name" value="lambda repressor-like DNA-binding domains"/>
    <property type="match status" value="1"/>
</dbReference>
<protein>
    <submittedName>
        <fullName evidence="3">Transcriptional regulator with XRE-family HTH domain</fullName>
    </submittedName>
</protein>
<keyword evidence="4" id="KW-1185">Reference proteome</keyword>
<sequence length="166" mass="18365">MNRRQVMVEMRAQGHTLSEIAKVFGLSRERVRQIISKKPKTKTVFVPLANENGVTLLKIERTIRGLTLRDLARLSGVSITVLTSLENRHRPVKELTASRIAETLGCPVEKIFKKEVRIIDTSGNRDTRTGKGNSVQSTQQDLLPRKRLACGSGELQAGSGNHLSAP</sequence>
<reference evidence="3 4" key="1">
    <citation type="submission" date="2020-07" db="EMBL/GenBank/DDBJ databases">
        <title>Genomic Encyclopedia of Type Strains, Phase III (KMG-III): the genomes of soil and plant-associated and newly described type strains.</title>
        <authorList>
            <person name="Whitman W."/>
        </authorList>
    </citation>
    <scope>NUCLEOTIDE SEQUENCE [LARGE SCALE GENOMIC DNA]</scope>
    <source>
        <strain evidence="3 4">DSM 11255</strain>
    </source>
</reference>
<feature type="domain" description="HTH cro/C1-type" evidence="2">
    <location>
        <begin position="57"/>
        <end position="111"/>
    </location>
</feature>
<name>A0ABX2R7J2_9THEO</name>
<evidence type="ECO:0000259" key="2">
    <source>
        <dbReference type="PROSITE" id="PS50943"/>
    </source>
</evidence>
<evidence type="ECO:0000256" key="1">
    <source>
        <dbReference type="SAM" id="MobiDB-lite"/>
    </source>
</evidence>
<organism evidence="3 4">
    <name type="scientific">Carboxydothermus ferrireducens DSM 11255</name>
    <dbReference type="NCBI Taxonomy" id="1119529"/>
    <lineage>
        <taxon>Bacteria</taxon>
        <taxon>Bacillati</taxon>
        <taxon>Bacillota</taxon>
        <taxon>Clostridia</taxon>
        <taxon>Thermoanaerobacterales</taxon>
        <taxon>Thermoanaerobacteraceae</taxon>
        <taxon>Carboxydothermus</taxon>
    </lineage>
</organism>